<dbReference type="EMBL" id="FOBS01000009">
    <property type="protein sequence ID" value="SEM28256.1"/>
    <property type="molecule type" value="Genomic_DNA"/>
</dbReference>
<dbReference type="Proteomes" id="UP000198744">
    <property type="component" value="Unassembled WGS sequence"/>
</dbReference>
<evidence type="ECO:0000256" key="4">
    <source>
        <dbReference type="ARBA" id="ARBA00023004"/>
    </source>
</evidence>
<keyword evidence="4" id="KW-0408">Iron</keyword>
<dbReference type="STRING" id="43775.SAMN04489760_10934"/>
<dbReference type="SFLD" id="SFLDS00029">
    <property type="entry name" value="Radical_SAM"/>
    <property type="match status" value="1"/>
</dbReference>
<evidence type="ECO:0000313" key="8">
    <source>
        <dbReference type="Proteomes" id="UP000198744"/>
    </source>
</evidence>
<evidence type="ECO:0000256" key="3">
    <source>
        <dbReference type="ARBA" id="ARBA00022723"/>
    </source>
</evidence>
<sequence>MLLIYPPVVKPCEPPAGLAKLAGALRSQGVTCTVVDANAEGLLSLLSGKGIPDAALDTWTRRAGNRLEDHLSDLLDWRGYKNRDRYARAIRDLNRVLEYSAGRKSGAYLTLSNYEEKDLSPLRSGDLLKAASLPEANPFYPYFGTRLSGLLESLSPSRVGFSLNFLSQALCTFAMMGFLRREYPSVKIVLGGGLVSSWMSSPDWRNPFTGLVDDIIAGAGEEPLLELLGSSLDNQDFLPDYEDFPSDLYLSPGFILPYSASRGCYWRRCAFCPEKAEGQPYSAIPVGQVISQLQELVRKHRPVLIHLLDNALSPALLDALTKTPPGAPWYGFVRIMERLADPEFCSSLKRSGCTLLKLGLESGDQEVLDALSKGISLTTASRALKSLKEAGIASYVYLLFGTPAESQASAEKTLSFVAEHAPFIDFLNVAVFNLPAWGAEASLLETRLFYPGDLSLYRDFVHPLGWDRLRVRHFLDRKFKRHPAIKDILLRDPPLFTSNHAPFFVKPLGMPGT</sequence>
<dbReference type="InterPro" id="IPR007197">
    <property type="entry name" value="rSAM"/>
</dbReference>
<keyword evidence="5" id="KW-0411">Iron-sulfur</keyword>
<dbReference type="GO" id="GO:0051536">
    <property type="term" value="F:iron-sulfur cluster binding"/>
    <property type="evidence" value="ECO:0007669"/>
    <property type="project" value="UniProtKB-KW"/>
</dbReference>
<dbReference type="SUPFAM" id="SSF102114">
    <property type="entry name" value="Radical SAM enzymes"/>
    <property type="match status" value="1"/>
</dbReference>
<evidence type="ECO:0000256" key="2">
    <source>
        <dbReference type="ARBA" id="ARBA00022691"/>
    </source>
</evidence>
<dbReference type="PROSITE" id="PS51918">
    <property type="entry name" value="RADICAL_SAM"/>
    <property type="match status" value="1"/>
</dbReference>
<reference evidence="7 8" key="1">
    <citation type="submission" date="2016-10" db="EMBL/GenBank/DDBJ databases">
        <authorList>
            <person name="de Groot N.N."/>
        </authorList>
    </citation>
    <scope>NUCLEOTIDE SEQUENCE [LARGE SCALE GENOMIC DNA]</scope>
    <source>
        <strain evidence="7 8">DSM 8423</strain>
    </source>
</reference>
<keyword evidence="3" id="KW-0479">Metal-binding</keyword>
<dbReference type="SFLD" id="SFLDG01082">
    <property type="entry name" value="B12-binding_domain_containing"/>
    <property type="match status" value="1"/>
</dbReference>
<dbReference type="PANTHER" id="PTHR43409">
    <property type="entry name" value="ANAEROBIC MAGNESIUM-PROTOPORPHYRIN IX MONOMETHYL ESTER CYCLASE-RELATED"/>
    <property type="match status" value="1"/>
</dbReference>
<proteinExistence type="predicted"/>
<dbReference type="GO" id="GO:0005829">
    <property type="term" value="C:cytosol"/>
    <property type="evidence" value="ECO:0007669"/>
    <property type="project" value="TreeGrafter"/>
</dbReference>
<dbReference type="GO" id="GO:0046872">
    <property type="term" value="F:metal ion binding"/>
    <property type="evidence" value="ECO:0007669"/>
    <property type="project" value="UniProtKB-KW"/>
</dbReference>
<dbReference type="OrthoDB" id="9762608at2"/>
<dbReference type="GO" id="GO:0003824">
    <property type="term" value="F:catalytic activity"/>
    <property type="evidence" value="ECO:0007669"/>
    <property type="project" value="InterPro"/>
</dbReference>
<dbReference type="InterPro" id="IPR006638">
    <property type="entry name" value="Elp3/MiaA/NifB-like_rSAM"/>
</dbReference>
<accession>A0A1H7X316</accession>
<name>A0A1H7X316_9BACT</name>
<keyword evidence="8" id="KW-1185">Reference proteome</keyword>
<evidence type="ECO:0000259" key="6">
    <source>
        <dbReference type="PROSITE" id="PS51918"/>
    </source>
</evidence>
<dbReference type="Gene3D" id="3.80.30.20">
    <property type="entry name" value="tm_1862 like domain"/>
    <property type="match status" value="1"/>
</dbReference>
<dbReference type="Pfam" id="PF04055">
    <property type="entry name" value="Radical_SAM"/>
    <property type="match status" value="1"/>
</dbReference>
<evidence type="ECO:0000256" key="1">
    <source>
        <dbReference type="ARBA" id="ARBA00001966"/>
    </source>
</evidence>
<dbReference type="InterPro" id="IPR023404">
    <property type="entry name" value="rSAM_horseshoe"/>
</dbReference>
<keyword evidence="2" id="KW-0949">S-adenosyl-L-methionine</keyword>
<comment type="cofactor">
    <cofactor evidence="1">
        <name>[4Fe-4S] cluster</name>
        <dbReference type="ChEBI" id="CHEBI:49883"/>
    </cofactor>
</comment>
<evidence type="ECO:0000256" key="5">
    <source>
        <dbReference type="ARBA" id="ARBA00023014"/>
    </source>
</evidence>
<dbReference type="AlphaFoldDB" id="A0A1H7X316"/>
<protein>
    <submittedName>
        <fullName evidence="7">Radical SAM superfamily protein</fullName>
    </submittedName>
</protein>
<gene>
    <name evidence="7" type="ORF">SAMN04489760_10934</name>
</gene>
<dbReference type="InterPro" id="IPR051198">
    <property type="entry name" value="BchE-like"/>
</dbReference>
<organism evidence="7 8">
    <name type="scientific">Syntrophus gentianae</name>
    <dbReference type="NCBI Taxonomy" id="43775"/>
    <lineage>
        <taxon>Bacteria</taxon>
        <taxon>Pseudomonadati</taxon>
        <taxon>Thermodesulfobacteriota</taxon>
        <taxon>Syntrophia</taxon>
        <taxon>Syntrophales</taxon>
        <taxon>Syntrophaceae</taxon>
        <taxon>Syntrophus</taxon>
    </lineage>
</organism>
<dbReference type="InterPro" id="IPR058240">
    <property type="entry name" value="rSAM_sf"/>
</dbReference>
<dbReference type="RefSeq" id="WP_093883156.1">
    <property type="nucleotide sequence ID" value="NZ_FOBS01000009.1"/>
</dbReference>
<feature type="domain" description="Radical SAM core" evidence="6">
    <location>
        <begin position="250"/>
        <end position="480"/>
    </location>
</feature>
<dbReference type="SMART" id="SM00729">
    <property type="entry name" value="Elp3"/>
    <property type="match status" value="1"/>
</dbReference>
<evidence type="ECO:0000313" key="7">
    <source>
        <dbReference type="EMBL" id="SEM28256.1"/>
    </source>
</evidence>
<dbReference type="PANTHER" id="PTHR43409:SF7">
    <property type="entry name" value="BLL1977 PROTEIN"/>
    <property type="match status" value="1"/>
</dbReference>